<organism evidence="2 3">
    <name type="scientific">Bordetella genomosp. 10</name>
    <dbReference type="NCBI Taxonomy" id="1416804"/>
    <lineage>
        <taxon>Bacteria</taxon>
        <taxon>Pseudomonadati</taxon>
        <taxon>Pseudomonadota</taxon>
        <taxon>Betaproteobacteria</taxon>
        <taxon>Burkholderiales</taxon>
        <taxon>Alcaligenaceae</taxon>
        <taxon>Bordetella</taxon>
    </lineage>
</organism>
<dbReference type="Gene3D" id="2.130.10.10">
    <property type="entry name" value="YVTN repeat-like/Quinoprotein amine dehydrogenase"/>
    <property type="match status" value="1"/>
</dbReference>
<gene>
    <name evidence="2" type="ORF">CAL29_24210</name>
</gene>
<accession>A0A261S1M8</accession>
<dbReference type="GO" id="GO:0016740">
    <property type="term" value="F:transferase activity"/>
    <property type="evidence" value="ECO:0007669"/>
    <property type="project" value="UniProtKB-KW"/>
</dbReference>
<reference evidence="3" key="1">
    <citation type="submission" date="2017-05" db="EMBL/GenBank/DDBJ databases">
        <title>Complete and WGS of Bordetella genogroups.</title>
        <authorList>
            <person name="Spilker T."/>
            <person name="Lipuma J."/>
        </authorList>
    </citation>
    <scope>NUCLEOTIDE SEQUENCE [LARGE SCALE GENOMIC DNA]</scope>
    <source>
        <strain evidence="3">AU16122</strain>
    </source>
</reference>
<dbReference type="AlphaFoldDB" id="A0A261S1M8"/>
<feature type="domain" description="Pyrrolo-quinoline quinone repeat" evidence="1">
    <location>
        <begin position="37"/>
        <end position="128"/>
    </location>
</feature>
<dbReference type="InterPro" id="IPR015943">
    <property type="entry name" value="WD40/YVTN_repeat-like_dom_sf"/>
</dbReference>
<sequence length="209" mass="22481">MKRSNAEIVREYGPLPGVTAVHGLTYDGRHVWFASGEHLHALDPASGQAVRKLDVPASAGMAFDGRCLYQIAGEHIRKVDPESGKILGTIPTPDGAASGMAWADGMLWVGQYQKRRILQVDPADGRVLRTLACDRHVTGVSWVDGQLWHGTWEDGHSEIRRIDPQTGAVQASLDMPEGVSVSGLESDGAGLFYCGGGDSGKIRAVRRPE</sequence>
<dbReference type="Pfam" id="PF13360">
    <property type="entry name" value="PQQ_2"/>
    <property type="match status" value="1"/>
</dbReference>
<dbReference type="OrthoDB" id="7767370at2"/>
<dbReference type="EMBL" id="NEVM01000005">
    <property type="protein sequence ID" value="OZI31051.1"/>
    <property type="molecule type" value="Genomic_DNA"/>
</dbReference>
<evidence type="ECO:0000313" key="2">
    <source>
        <dbReference type="EMBL" id="OZI31051.1"/>
    </source>
</evidence>
<dbReference type="RefSeq" id="WP_094855467.1">
    <property type="nucleotide sequence ID" value="NZ_NEVM01000005.1"/>
</dbReference>
<evidence type="ECO:0000259" key="1">
    <source>
        <dbReference type="Pfam" id="PF13360"/>
    </source>
</evidence>
<name>A0A261S1M8_9BORD</name>
<dbReference type="InterPro" id="IPR002372">
    <property type="entry name" value="PQQ_rpt_dom"/>
</dbReference>
<dbReference type="Proteomes" id="UP000216020">
    <property type="component" value="Unassembled WGS sequence"/>
</dbReference>
<evidence type="ECO:0000313" key="3">
    <source>
        <dbReference type="Proteomes" id="UP000216020"/>
    </source>
</evidence>
<keyword evidence="3" id="KW-1185">Reference proteome</keyword>
<protein>
    <submittedName>
        <fullName evidence="2">Glutamine cyclotransferase</fullName>
    </submittedName>
</protein>
<proteinExistence type="predicted"/>
<keyword evidence="2" id="KW-0808">Transferase</keyword>
<dbReference type="SUPFAM" id="SSF63829">
    <property type="entry name" value="Calcium-dependent phosphotriesterase"/>
    <property type="match status" value="1"/>
</dbReference>
<comment type="caution">
    <text evidence="2">The sequence shown here is derived from an EMBL/GenBank/DDBJ whole genome shotgun (WGS) entry which is preliminary data.</text>
</comment>